<dbReference type="PANTHER" id="PTHR21461">
    <property type="entry name" value="GLYCOSYLTRANSFERASE FAMILY 92 PROTEIN"/>
    <property type="match status" value="1"/>
</dbReference>
<comment type="caution">
    <text evidence="4">The sequence shown here is derived from an EMBL/GenBank/DDBJ whole genome shotgun (WGS) entry which is preliminary data.</text>
</comment>
<protein>
    <recommendedName>
        <fullName evidence="6">Glycosyl transferase family 2</fullName>
    </recommendedName>
</protein>
<dbReference type="EMBL" id="BLJE01000001">
    <property type="protein sequence ID" value="GFE64024.1"/>
    <property type="molecule type" value="Genomic_DNA"/>
</dbReference>
<reference evidence="4 5" key="1">
    <citation type="submission" date="2019-12" db="EMBL/GenBank/DDBJ databases">
        <title>Litoreibacter badius sp. nov., a novel bacteriochlorophyll a-containing bacterium in the genus Litoreibacter.</title>
        <authorList>
            <person name="Kanamuro M."/>
            <person name="Takabe Y."/>
            <person name="Mori K."/>
            <person name="Takaichi S."/>
            <person name="Hanada S."/>
        </authorList>
    </citation>
    <scope>NUCLEOTIDE SEQUENCE [LARGE SCALE GENOMIC DNA]</scope>
    <source>
        <strain evidence="4 5">K6</strain>
    </source>
</reference>
<evidence type="ECO:0000256" key="1">
    <source>
        <dbReference type="ARBA" id="ARBA00004167"/>
    </source>
</evidence>
<name>A0A6N6JD36_9RHOB</name>
<comment type="subcellular location">
    <subcellularLocation>
        <location evidence="1">Membrane</location>
        <topology evidence="1">Single-pass membrane protein</topology>
    </subcellularLocation>
</comment>
<dbReference type="RefSeq" id="WP_159804898.1">
    <property type="nucleotide sequence ID" value="NZ_BLJE01000001.1"/>
</dbReference>
<dbReference type="Pfam" id="PF13704">
    <property type="entry name" value="Glyco_tranf_2_4"/>
    <property type="match status" value="1"/>
</dbReference>
<proteinExistence type="predicted"/>
<keyword evidence="5" id="KW-1185">Reference proteome</keyword>
<dbReference type="SUPFAM" id="SSF53448">
    <property type="entry name" value="Nucleotide-diphospho-sugar transferases"/>
    <property type="match status" value="1"/>
</dbReference>
<dbReference type="PANTHER" id="PTHR21461:SF69">
    <property type="entry name" value="GLYCOSYLTRANSFERASE FAMILY 92 PROTEIN"/>
    <property type="match status" value="1"/>
</dbReference>
<evidence type="ECO:0000313" key="5">
    <source>
        <dbReference type="Proteomes" id="UP000436822"/>
    </source>
</evidence>
<evidence type="ECO:0000313" key="4">
    <source>
        <dbReference type="EMBL" id="GFE64024.1"/>
    </source>
</evidence>
<keyword evidence="3" id="KW-0472">Membrane</keyword>
<keyword evidence="3" id="KW-1133">Transmembrane helix</keyword>
<dbReference type="GO" id="GO:0005737">
    <property type="term" value="C:cytoplasm"/>
    <property type="evidence" value="ECO:0007669"/>
    <property type="project" value="TreeGrafter"/>
</dbReference>
<dbReference type="AlphaFoldDB" id="A0A6N6JD36"/>
<evidence type="ECO:0000256" key="2">
    <source>
        <dbReference type="ARBA" id="ARBA00022692"/>
    </source>
</evidence>
<dbReference type="OrthoDB" id="4964299at2"/>
<dbReference type="Proteomes" id="UP000436822">
    <property type="component" value="Unassembled WGS sequence"/>
</dbReference>
<organism evidence="4 5">
    <name type="scientific">Litoreibacter roseus</name>
    <dbReference type="NCBI Taxonomy" id="2601869"/>
    <lineage>
        <taxon>Bacteria</taxon>
        <taxon>Pseudomonadati</taxon>
        <taxon>Pseudomonadota</taxon>
        <taxon>Alphaproteobacteria</taxon>
        <taxon>Rhodobacterales</taxon>
        <taxon>Roseobacteraceae</taxon>
        <taxon>Litoreibacter</taxon>
    </lineage>
</organism>
<accession>A0A6N6JD36</accession>
<sequence>MGDDVYHHCALPVVEAHGVTCLDCVGWQQPTGDLGLRVFLAAGSAFKGMAKTAPAGCASFSDARSINGGLVFAGQAPLADTTTFAMVNGSVELPISTPEPELFDGLNVCIAEVNGTPIAQIEAWIRYHLPFGLQALILVDRGKQKENKQLAGDLKALVAKSGLSRLLHVTSPVPLGRPNLPQASHPYNAPDAPGKDRMTDLDANSWTAPLGQLHIYEWARWRFLGRAKAVMNLELSDLLQPGADPFTKVHDSTQGVIQLLGDRIYPWRVRSDDAPSFGDHICKPFDASGGNRRWCLAPARLRPDNTWRLVRVVDAVPAEGESALFWRAMSLVHPYSNIAEIVPKTSLVEDAAVLKFMSDNFDHKPVRAPDSKVDAAPAPDNNRCCVITCMKNEGPFILEWLAYHRAIGVTDFLIYTNDCTDGTVELLDALQKRGLVQRRDNPFRQTGLKPQHAALQAAESETLLQTAGWAISMDVDEFINIHVGDGQLGDLFDHIGDANMVSLTWRLFGNSDVDLFEDAFLIDQFTQCAPELARKPHQAWGFKTLFRNIGIYKKLGVHRPKGLKPDLWDQIKWVNGSGRAMPKKLLRNGWRSTLDSYGYDVVTLNHYAVRSAESFLVKRDRGRVNHVARDQGLNYWFRMNNNWQEDRSIQTKRSALVEEYERLLSDPEISAAHAACVVAHRSKIDDLRAAETYGTFYQELTSERMKRLSRMHPYFGANVFISGPSSVPDDVVFKSDFPERFFFTVERDPA</sequence>
<dbReference type="GO" id="GO:0016020">
    <property type="term" value="C:membrane"/>
    <property type="evidence" value="ECO:0007669"/>
    <property type="project" value="UniProtKB-SubCell"/>
</dbReference>
<dbReference type="GO" id="GO:0016757">
    <property type="term" value="F:glycosyltransferase activity"/>
    <property type="evidence" value="ECO:0007669"/>
    <property type="project" value="TreeGrafter"/>
</dbReference>
<gene>
    <name evidence="4" type="ORF">KIN_10980</name>
</gene>
<evidence type="ECO:0000256" key="3">
    <source>
        <dbReference type="ARBA" id="ARBA00022989"/>
    </source>
</evidence>
<dbReference type="InterPro" id="IPR029044">
    <property type="entry name" value="Nucleotide-diphossugar_trans"/>
</dbReference>
<evidence type="ECO:0008006" key="6">
    <source>
        <dbReference type="Google" id="ProtNLM"/>
    </source>
</evidence>
<keyword evidence="2" id="KW-0812">Transmembrane</keyword>